<dbReference type="AlphaFoldDB" id="A0A3B0S911"/>
<evidence type="ECO:0000256" key="3">
    <source>
        <dbReference type="ARBA" id="ARBA00023163"/>
    </source>
</evidence>
<dbReference type="PROSITE" id="PS50977">
    <property type="entry name" value="HTH_TETR_2"/>
    <property type="match status" value="1"/>
</dbReference>
<sequence length="205" mass="23007">MSVTDPANRRTSQTKRGHERKERIISAATDLFDRHGYHATGIDDIGEAAGITGPGIYRHFARKDDILMEVFDRIWLILRDSVDAARDLRPGEALDLMVRTHVQLVIDHRVATTLFLKELQSLPEEYRAKVRRNDAVYHDAWAQAIMGCNPQCTLGEARIVARSCFWAINAYDADATSDRLPPARAKEVLTSIAHGVLEAVSTLCR</sequence>
<gene>
    <name evidence="6" type="ORF">MNBD_ACTINO01-1510</name>
</gene>
<dbReference type="SUPFAM" id="SSF46689">
    <property type="entry name" value="Homeodomain-like"/>
    <property type="match status" value="1"/>
</dbReference>
<evidence type="ECO:0000259" key="5">
    <source>
        <dbReference type="PROSITE" id="PS50977"/>
    </source>
</evidence>
<dbReference type="Pfam" id="PF00440">
    <property type="entry name" value="TetR_N"/>
    <property type="match status" value="1"/>
</dbReference>
<dbReference type="GO" id="GO:0003700">
    <property type="term" value="F:DNA-binding transcription factor activity"/>
    <property type="evidence" value="ECO:0007669"/>
    <property type="project" value="TreeGrafter"/>
</dbReference>
<feature type="compositionally biased region" description="Polar residues" evidence="4">
    <location>
        <begin position="1"/>
        <end position="11"/>
    </location>
</feature>
<evidence type="ECO:0000256" key="1">
    <source>
        <dbReference type="ARBA" id="ARBA00023015"/>
    </source>
</evidence>
<keyword evidence="3" id="KW-0804">Transcription</keyword>
<dbReference type="InterPro" id="IPR050109">
    <property type="entry name" value="HTH-type_TetR-like_transc_reg"/>
</dbReference>
<dbReference type="Gene3D" id="1.10.10.60">
    <property type="entry name" value="Homeodomain-like"/>
    <property type="match status" value="1"/>
</dbReference>
<protein>
    <recommendedName>
        <fullName evidence="5">HTH tetR-type domain-containing protein</fullName>
    </recommendedName>
</protein>
<dbReference type="InterPro" id="IPR041490">
    <property type="entry name" value="KstR2_TetR_C"/>
</dbReference>
<dbReference type="PRINTS" id="PR00455">
    <property type="entry name" value="HTHTETR"/>
</dbReference>
<feature type="region of interest" description="Disordered" evidence="4">
    <location>
        <begin position="1"/>
        <end position="20"/>
    </location>
</feature>
<organism evidence="6">
    <name type="scientific">hydrothermal vent metagenome</name>
    <dbReference type="NCBI Taxonomy" id="652676"/>
    <lineage>
        <taxon>unclassified sequences</taxon>
        <taxon>metagenomes</taxon>
        <taxon>ecological metagenomes</taxon>
    </lineage>
</organism>
<keyword evidence="2" id="KW-0238">DNA-binding</keyword>
<reference evidence="6" key="1">
    <citation type="submission" date="2018-06" db="EMBL/GenBank/DDBJ databases">
        <authorList>
            <person name="Zhirakovskaya E."/>
        </authorList>
    </citation>
    <scope>NUCLEOTIDE SEQUENCE</scope>
</reference>
<name>A0A3B0S911_9ZZZZ</name>
<dbReference type="InterPro" id="IPR009057">
    <property type="entry name" value="Homeodomain-like_sf"/>
</dbReference>
<evidence type="ECO:0000313" key="6">
    <source>
        <dbReference type="EMBL" id="VAV91645.1"/>
    </source>
</evidence>
<proteinExistence type="predicted"/>
<evidence type="ECO:0000256" key="2">
    <source>
        <dbReference type="ARBA" id="ARBA00023125"/>
    </source>
</evidence>
<dbReference type="GO" id="GO:0000976">
    <property type="term" value="F:transcription cis-regulatory region binding"/>
    <property type="evidence" value="ECO:0007669"/>
    <property type="project" value="TreeGrafter"/>
</dbReference>
<keyword evidence="1" id="KW-0805">Transcription regulation</keyword>
<dbReference type="PANTHER" id="PTHR30055:SF234">
    <property type="entry name" value="HTH-TYPE TRANSCRIPTIONAL REGULATOR BETI"/>
    <property type="match status" value="1"/>
</dbReference>
<evidence type="ECO:0000256" key="4">
    <source>
        <dbReference type="SAM" id="MobiDB-lite"/>
    </source>
</evidence>
<dbReference type="PANTHER" id="PTHR30055">
    <property type="entry name" value="HTH-TYPE TRANSCRIPTIONAL REGULATOR RUTR"/>
    <property type="match status" value="1"/>
</dbReference>
<dbReference type="Pfam" id="PF17932">
    <property type="entry name" value="TetR_C_24"/>
    <property type="match status" value="1"/>
</dbReference>
<dbReference type="InterPro" id="IPR001647">
    <property type="entry name" value="HTH_TetR"/>
</dbReference>
<dbReference type="EMBL" id="UOEI01000066">
    <property type="protein sequence ID" value="VAV91645.1"/>
    <property type="molecule type" value="Genomic_DNA"/>
</dbReference>
<dbReference type="Gene3D" id="1.10.357.10">
    <property type="entry name" value="Tetracycline Repressor, domain 2"/>
    <property type="match status" value="1"/>
</dbReference>
<feature type="domain" description="HTH tetR-type" evidence="5">
    <location>
        <begin position="18"/>
        <end position="78"/>
    </location>
</feature>
<accession>A0A3B0S911</accession>